<accession>A0A3R7G7X5</accession>
<evidence type="ECO:0000259" key="9">
    <source>
        <dbReference type="PROSITE" id="PS51910"/>
    </source>
</evidence>
<dbReference type="SUPFAM" id="SSF51445">
    <property type="entry name" value="(Trans)glycosidases"/>
    <property type="match status" value="1"/>
</dbReference>
<evidence type="ECO:0000259" key="8">
    <source>
        <dbReference type="PROSITE" id="PS50941"/>
    </source>
</evidence>
<evidence type="ECO:0000256" key="2">
    <source>
        <dbReference type="ARBA" id="ARBA00012729"/>
    </source>
</evidence>
<dbReference type="PANTHER" id="PTHR11177:SF389">
    <property type="entry name" value="CHITINASE"/>
    <property type="match status" value="1"/>
</dbReference>
<feature type="region of interest" description="Disordered" evidence="6">
    <location>
        <begin position="789"/>
        <end position="810"/>
    </location>
</feature>
<reference evidence="10 11" key="1">
    <citation type="submission" date="2018-08" db="EMBL/GenBank/DDBJ databases">
        <title>Draft genome sequences of two Aspergillus turcosus clinical strains isolated from bronchoalveolar lavage fluid: one azole-susceptible and the other azole-resistant.</title>
        <authorList>
            <person name="Parent-Michaud M."/>
            <person name="Dufresne P.J."/>
            <person name="Fournier E."/>
            <person name="Martineau C."/>
            <person name="Moreira S."/>
            <person name="Perkins V."/>
            <person name="De Repentigny L."/>
            <person name="Dufresne S.F."/>
        </authorList>
    </citation>
    <scope>NUCLEOTIDE SEQUENCE [LARGE SCALE GENOMIC DNA]</scope>
    <source>
        <strain evidence="10">HMR AF 1038</strain>
    </source>
</reference>
<dbReference type="EC" id="3.2.1.14" evidence="2"/>
<dbReference type="Proteomes" id="UP000215289">
    <property type="component" value="Unassembled WGS sequence"/>
</dbReference>
<dbReference type="InterPro" id="IPR001223">
    <property type="entry name" value="Glyco_hydro18_cat"/>
</dbReference>
<evidence type="ECO:0000256" key="6">
    <source>
        <dbReference type="SAM" id="MobiDB-lite"/>
    </source>
</evidence>
<comment type="caution">
    <text evidence="5">Lacks conserved residue(s) required for the propagation of feature annotation.</text>
</comment>
<dbReference type="SMART" id="SM00270">
    <property type="entry name" value="ChtBD1"/>
    <property type="match status" value="2"/>
</dbReference>
<dbReference type="InterPro" id="IPR011583">
    <property type="entry name" value="Chitinase_II/V-like_cat"/>
</dbReference>
<comment type="caution">
    <text evidence="10">The sequence shown here is derived from an EMBL/GenBank/DDBJ whole genome shotgun (WGS) entry which is preliminary data.</text>
</comment>
<protein>
    <recommendedName>
        <fullName evidence="2">chitinase</fullName>
        <ecNumber evidence="2">3.2.1.14</ecNumber>
    </recommendedName>
</protein>
<dbReference type="GO" id="GO:0006032">
    <property type="term" value="P:chitin catabolic process"/>
    <property type="evidence" value="ECO:0007669"/>
    <property type="project" value="TreeGrafter"/>
</dbReference>
<keyword evidence="7" id="KW-0732">Signal</keyword>
<organism evidence="10 11">
    <name type="scientific">Aspergillus turcosus</name>
    <dbReference type="NCBI Taxonomy" id="1245748"/>
    <lineage>
        <taxon>Eukaryota</taxon>
        <taxon>Fungi</taxon>
        <taxon>Dikarya</taxon>
        <taxon>Ascomycota</taxon>
        <taxon>Pezizomycotina</taxon>
        <taxon>Eurotiomycetes</taxon>
        <taxon>Eurotiomycetidae</taxon>
        <taxon>Eurotiales</taxon>
        <taxon>Aspergillaceae</taxon>
        <taxon>Aspergillus</taxon>
        <taxon>Aspergillus subgen. Fumigati</taxon>
    </lineage>
</organism>
<feature type="region of interest" description="Disordered" evidence="6">
    <location>
        <begin position="1182"/>
        <end position="1204"/>
    </location>
</feature>
<dbReference type="Gene3D" id="3.30.60.10">
    <property type="entry name" value="Endochitinase-like"/>
    <property type="match status" value="1"/>
</dbReference>
<dbReference type="GO" id="GO:0008843">
    <property type="term" value="F:endochitinase activity"/>
    <property type="evidence" value="ECO:0007669"/>
    <property type="project" value="UniProtKB-EC"/>
</dbReference>
<dbReference type="SUPFAM" id="SSF54556">
    <property type="entry name" value="Chitinase insertion domain"/>
    <property type="match status" value="1"/>
</dbReference>
<dbReference type="SUPFAM" id="SSF57016">
    <property type="entry name" value="Plant lectins/antimicrobial peptides"/>
    <property type="match status" value="1"/>
</dbReference>
<dbReference type="PANTHER" id="PTHR11177">
    <property type="entry name" value="CHITINASE"/>
    <property type="match status" value="1"/>
</dbReference>
<dbReference type="CDD" id="cd00035">
    <property type="entry name" value="ChtBD1"/>
    <property type="match status" value="1"/>
</dbReference>
<evidence type="ECO:0000256" key="3">
    <source>
        <dbReference type="ARBA" id="ARBA00022669"/>
    </source>
</evidence>
<evidence type="ECO:0000256" key="5">
    <source>
        <dbReference type="PROSITE-ProRule" id="PRU00261"/>
    </source>
</evidence>
<evidence type="ECO:0000256" key="1">
    <source>
        <dbReference type="ARBA" id="ARBA00008682"/>
    </source>
</evidence>
<keyword evidence="3 5" id="KW-0147">Chitin-binding</keyword>
<dbReference type="InterPro" id="IPR018371">
    <property type="entry name" value="Chitin-binding_1_CS"/>
</dbReference>
<keyword evidence="5" id="KW-1015">Disulfide bond</keyword>
<feature type="domain" description="GH18" evidence="9">
    <location>
        <begin position="112"/>
        <end position="471"/>
    </location>
</feature>
<dbReference type="EMBL" id="NIDN02000149">
    <property type="protein sequence ID" value="RLL95510.1"/>
    <property type="molecule type" value="Genomic_DNA"/>
</dbReference>
<feature type="disulfide bond" evidence="5">
    <location>
        <begin position="80"/>
        <end position="94"/>
    </location>
</feature>
<proteinExistence type="inferred from homology"/>
<comment type="similarity">
    <text evidence="1">Belongs to the glycosyl hydrolase 18 family. Chitinase class V subfamily.</text>
</comment>
<gene>
    <name evidence="10" type="ORF">CFD26_104227</name>
</gene>
<keyword evidence="4" id="KW-0843">Virulence</keyword>
<dbReference type="InterPro" id="IPR001002">
    <property type="entry name" value="Chitin-bd_1"/>
</dbReference>
<dbReference type="SMART" id="SM00636">
    <property type="entry name" value="Glyco_18"/>
    <property type="match status" value="1"/>
</dbReference>
<feature type="disulfide bond" evidence="5">
    <location>
        <begin position="75"/>
        <end position="87"/>
    </location>
</feature>
<dbReference type="GO" id="GO:0005576">
    <property type="term" value="C:extracellular region"/>
    <property type="evidence" value="ECO:0007669"/>
    <property type="project" value="TreeGrafter"/>
</dbReference>
<dbReference type="Pfam" id="PF00187">
    <property type="entry name" value="Chitin_bind_1"/>
    <property type="match status" value="1"/>
</dbReference>
<dbReference type="InterPro" id="IPR050314">
    <property type="entry name" value="Glycosyl_Hydrlase_18"/>
</dbReference>
<dbReference type="PROSITE" id="PS00026">
    <property type="entry name" value="CHIT_BIND_I_1"/>
    <property type="match status" value="1"/>
</dbReference>
<dbReference type="InterPro" id="IPR036861">
    <property type="entry name" value="Endochitinase-like_sf"/>
</dbReference>
<dbReference type="Gene3D" id="3.20.20.80">
    <property type="entry name" value="Glycosidases"/>
    <property type="match status" value="1"/>
</dbReference>
<name>A0A3R7G7X5_9EURO</name>
<dbReference type="GO" id="GO:0008061">
    <property type="term" value="F:chitin binding"/>
    <property type="evidence" value="ECO:0007669"/>
    <property type="project" value="UniProtKB-UniRule"/>
</dbReference>
<evidence type="ECO:0000256" key="7">
    <source>
        <dbReference type="SAM" id="SignalP"/>
    </source>
</evidence>
<dbReference type="GO" id="GO:0005975">
    <property type="term" value="P:carbohydrate metabolic process"/>
    <property type="evidence" value="ECO:0007669"/>
    <property type="project" value="InterPro"/>
</dbReference>
<feature type="signal peptide" evidence="7">
    <location>
        <begin position="1"/>
        <end position="17"/>
    </location>
</feature>
<keyword evidence="11" id="KW-1185">Reference proteome</keyword>
<feature type="domain" description="Chitin-binding type-1" evidence="8">
    <location>
        <begin position="57"/>
        <end position="112"/>
    </location>
</feature>
<evidence type="ECO:0000256" key="4">
    <source>
        <dbReference type="ARBA" id="ARBA00023026"/>
    </source>
</evidence>
<sequence length="1204" mass="131295">MRRLLWTLLGVLPLALADTYCDANTPCAIGCCGQYNVCGMGPTYCSAETCINNCDAKAECNPDNWPDQYVNATTCPLNVCCSPYGFCGTTEEFCGNTTVTRPSCDAASQSITRVIGYYNSAAASRACGGMLPAAVPQGVYSHIYFAFGSIDPDTFEVIPTSNADTLLYPQLQALQLRDLSQELWLSIGGWDFSDSGAPTATTFSDLVGASTSQQNAFFKSLTQFMTTYGFTGVDIDWEYPAAGDRNGRDSDYANYPKFLAQLKKALAAYKFGLSITLPTSYWYLQHFDLVSIDPSVDWFNFMTYDLHGTWDIGNQWTGAYLDAHTNLTEITTALDLLWRNNIEPNKVNMGMAFYGRSFTLASASCTEPGCPYLSAGDAGDCSATAGVLFNSEIEAIISDNSLTPQLYTDAAVKTINWNGDQWVSYDDEDTWKLKAELAKSQCLGGVLVWSIDSDDNSHTFSNGLAAALGNEINLNMTTGLTPSMFVQKSSSISSTSSTPSQDSYCRFINCGEVCPSGYTVIKRGDETSQLMLDSTECPPGAGQTQTLCCPTSSDVPTCQWRGFHNSGKCTGGCNTGEAEVGTTGAGCTRSGYQSACCSVTASTDPWSKCAWTTSCQSDQSCPSGYSNFVVGSRNGWGGMPSCNADETYNYCCSGSAVPDAFTNCEWKGHETTFVNTAWCSDSCPSGYIRVAEQTIATIFGGDLKGHTTDCWGGNEAYCCKGATPQVVPRSSVPDPVTYQDQTAKDFDAYLQQWLDDPVCPLTWEAQYSATFEDPFITRRDLAYIQSINSSSSRNRNRNTDNNPPTGFSVAGARRSLSDQANTLNHLMPLMESWITAEVLRSDISYLYDLRVEEHGLQNDAANSSTLRATFFDNAANWSTAFLYSPPSTISDELCNMADSAQGLDRLEVASEYLCDDPSDSSLSSRTVTVVGTTDRSENNCSPSVMYVLNGIISDTPDLTLHYLRWIPTTTPNGRIREVILELAFWMGPTLGVADPTVRTNYADRSHTVATDRWIVMHMHIPLDTDTFMGGDNVWYVGVRNMGIYHSQGAYRPPAITPSYRGSQGSRAEFRYTSSYASGQYNTGDLRDYNSRTDAIACPRQRRGNAAQRWYVGMNRDSTVPGSANPNADYGRLLNQFGSWLHDQGTFSVANLAYLWPSLPTIDIANGFTANIDASTRLNPEAGAFDENWRPDGVAPADPSDYANI</sequence>
<dbReference type="Pfam" id="PF00704">
    <property type="entry name" value="Glyco_hydro_18"/>
    <property type="match status" value="1"/>
</dbReference>
<feature type="chain" id="PRO_5018669139" description="chitinase" evidence="7">
    <location>
        <begin position="18"/>
        <end position="1204"/>
    </location>
</feature>
<dbReference type="InterPro" id="IPR029070">
    <property type="entry name" value="Chitinase_insertion_sf"/>
</dbReference>
<dbReference type="OrthoDB" id="73875at2759"/>
<dbReference type="PROSITE" id="PS50941">
    <property type="entry name" value="CHIT_BIND_I_2"/>
    <property type="match status" value="1"/>
</dbReference>
<dbReference type="AlphaFoldDB" id="A0A3R7G7X5"/>
<dbReference type="InterPro" id="IPR017853">
    <property type="entry name" value="GH"/>
</dbReference>
<dbReference type="Gene3D" id="3.10.50.10">
    <property type="match status" value="1"/>
</dbReference>
<evidence type="ECO:0000313" key="11">
    <source>
        <dbReference type="Proteomes" id="UP000215289"/>
    </source>
</evidence>
<dbReference type="PROSITE" id="PS51910">
    <property type="entry name" value="GH18_2"/>
    <property type="match status" value="1"/>
</dbReference>
<evidence type="ECO:0000313" key="10">
    <source>
        <dbReference type="EMBL" id="RLL95510.1"/>
    </source>
</evidence>
<dbReference type="STRING" id="1245748.A0A3R7G7X5"/>